<keyword evidence="2" id="KW-0472">Membrane</keyword>
<gene>
    <name evidence="3" type="ORF">MENT_LOCUS16670</name>
</gene>
<evidence type="ECO:0000256" key="1">
    <source>
        <dbReference type="SAM" id="MobiDB-lite"/>
    </source>
</evidence>
<evidence type="ECO:0000256" key="2">
    <source>
        <dbReference type="SAM" id="Phobius"/>
    </source>
</evidence>
<feature type="transmembrane region" description="Helical" evidence="2">
    <location>
        <begin position="77"/>
        <end position="94"/>
    </location>
</feature>
<evidence type="ECO:0000313" key="4">
    <source>
        <dbReference type="Proteomes" id="UP000580250"/>
    </source>
</evidence>
<feature type="compositionally biased region" description="Low complexity" evidence="1">
    <location>
        <begin position="22"/>
        <end position="38"/>
    </location>
</feature>
<feature type="region of interest" description="Disordered" evidence="1">
    <location>
        <begin position="18"/>
        <end position="38"/>
    </location>
</feature>
<protein>
    <submittedName>
        <fullName evidence="3">Uncharacterized protein</fullName>
    </submittedName>
</protein>
<dbReference type="AlphaFoldDB" id="A0A6V7USH0"/>
<comment type="caution">
    <text evidence="3">The sequence shown here is derived from an EMBL/GenBank/DDBJ whole genome shotgun (WGS) entry which is preliminary data.</text>
</comment>
<keyword evidence="2" id="KW-1133">Transmembrane helix</keyword>
<accession>A0A6V7USH0</accession>
<dbReference type="EMBL" id="CAJEWN010000104">
    <property type="protein sequence ID" value="CAD2164604.1"/>
    <property type="molecule type" value="Genomic_DNA"/>
</dbReference>
<keyword evidence="2" id="KW-0812">Transmembrane</keyword>
<dbReference type="Proteomes" id="UP000580250">
    <property type="component" value="Unassembled WGS sequence"/>
</dbReference>
<evidence type="ECO:0000313" key="3">
    <source>
        <dbReference type="EMBL" id="CAD2164604.1"/>
    </source>
</evidence>
<organism evidence="3 4">
    <name type="scientific">Meloidogyne enterolobii</name>
    <name type="common">Root-knot nematode worm</name>
    <name type="synonym">Meloidogyne mayaguensis</name>
    <dbReference type="NCBI Taxonomy" id="390850"/>
    <lineage>
        <taxon>Eukaryota</taxon>
        <taxon>Metazoa</taxon>
        <taxon>Ecdysozoa</taxon>
        <taxon>Nematoda</taxon>
        <taxon>Chromadorea</taxon>
        <taxon>Rhabditida</taxon>
        <taxon>Tylenchina</taxon>
        <taxon>Tylenchomorpha</taxon>
        <taxon>Tylenchoidea</taxon>
        <taxon>Meloidogynidae</taxon>
        <taxon>Meloidogyninae</taxon>
        <taxon>Meloidogyne</taxon>
    </lineage>
</organism>
<proteinExistence type="predicted"/>
<reference evidence="3 4" key="1">
    <citation type="submission" date="2020-08" db="EMBL/GenBank/DDBJ databases">
        <authorList>
            <person name="Koutsovoulos G."/>
            <person name="Danchin GJ E."/>
        </authorList>
    </citation>
    <scope>NUCLEOTIDE SEQUENCE [LARGE SCALE GENOMIC DNA]</scope>
</reference>
<name>A0A6V7USH0_MELEN</name>
<sequence length="96" mass="10943">MDSNKMDSTNLKSIVNVRHQHASSSSFRSAPTTTTTEPLTATKDQKMCLCNSCLCRYNKRRKISSDAEQPVSNMANWWLQQTCLYLLLFVLLLGRL</sequence>